<organism evidence="14 15">
    <name type="scientific">Cellulomonas fengjieae</name>
    <dbReference type="NCBI Taxonomy" id="2819978"/>
    <lineage>
        <taxon>Bacteria</taxon>
        <taxon>Bacillati</taxon>
        <taxon>Actinomycetota</taxon>
        <taxon>Actinomycetes</taxon>
        <taxon>Micrococcales</taxon>
        <taxon>Cellulomonadaceae</taxon>
        <taxon>Cellulomonas</taxon>
    </lineage>
</organism>
<evidence type="ECO:0000259" key="13">
    <source>
        <dbReference type="PROSITE" id="PS50885"/>
    </source>
</evidence>
<dbReference type="Pfam" id="PF00672">
    <property type="entry name" value="HAMP"/>
    <property type="match status" value="1"/>
</dbReference>
<evidence type="ECO:0000256" key="5">
    <source>
        <dbReference type="ARBA" id="ARBA00022679"/>
    </source>
</evidence>
<dbReference type="SUPFAM" id="SSF158472">
    <property type="entry name" value="HAMP domain-like"/>
    <property type="match status" value="1"/>
</dbReference>
<feature type="transmembrane region" description="Helical" evidence="11">
    <location>
        <begin position="81"/>
        <end position="104"/>
    </location>
</feature>
<comment type="catalytic activity">
    <reaction evidence="1">
        <text>ATP + protein L-histidine = ADP + protein N-phospho-L-histidine.</text>
        <dbReference type="EC" id="2.7.13.3"/>
    </reaction>
</comment>
<keyword evidence="6 11" id="KW-0812">Transmembrane</keyword>
<evidence type="ECO:0000256" key="2">
    <source>
        <dbReference type="ARBA" id="ARBA00004236"/>
    </source>
</evidence>
<evidence type="ECO:0000256" key="9">
    <source>
        <dbReference type="ARBA" id="ARBA00023012"/>
    </source>
</evidence>
<feature type="region of interest" description="Disordered" evidence="10">
    <location>
        <begin position="42"/>
        <end position="71"/>
    </location>
</feature>
<dbReference type="InterPro" id="IPR003660">
    <property type="entry name" value="HAMP_dom"/>
</dbReference>
<evidence type="ECO:0000313" key="15">
    <source>
        <dbReference type="Proteomes" id="UP000678317"/>
    </source>
</evidence>
<reference evidence="14 15" key="1">
    <citation type="submission" date="2021-03" db="EMBL/GenBank/DDBJ databases">
        <title>novel species in genus Cellulomonas.</title>
        <authorList>
            <person name="Zhang G."/>
        </authorList>
    </citation>
    <scope>NUCLEOTIDE SEQUENCE [LARGE SCALE GENOMIC DNA]</scope>
    <source>
        <strain evidence="15">zg-ZUI188</strain>
    </source>
</reference>
<proteinExistence type="predicted"/>
<dbReference type="PROSITE" id="PS50109">
    <property type="entry name" value="HIS_KIN"/>
    <property type="match status" value="1"/>
</dbReference>
<evidence type="ECO:0000313" key="14">
    <source>
        <dbReference type="EMBL" id="MBO3084233.1"/>
    </source>
</evidence>
<dbReference type="PANTHER" id="PTHR45436:SF8">
    <property type="entry name" value="HISTIDINE KINASE"/>
    <property type="match status" value="1"/>
</dbReference>
<dbReference type="PANTHER" id="PTHR45436">
    <property type="entry name" value="SENSOR HISTIDINE KINASE YKOH"/>
    <property type="match status" value="1"/>
</dbReference>
<comment type="caution">
    <text evidence="14">The sequence shown here is derived from an EMBL/GenBank/DDBJ whole genome shotgun (WGS) entry which is preliminary data.</text>
</comment>
<keyword evidence="8 11" id="KW-1133">Transmembrane helix</keyword>
<feature type="domain" description="Histidine kinase" evidence="12">
    <location>
        <begin position="161"/>
        <end position="374"/>
    </location>
</feature>
<evidence type="ECO:0000256" key="3">
    <source>
        <dbReference type="ARBA" id="ARBA00012438"/>
    </source>
</evidence>
<protein>
    <recommendedName>
        <fullName evidence="3">histidine kinase</fullName>
        <ecNumber evidence="3">2.7.13.3</ecNumber>
    </recommendedName>
</protein>
<keyword evidence="5" id="KW-0808">Transferase</keyword>
<dbReference type="EMBL" id="JAGFBM010000002">
    <property type="protein sequence ID" value="MBO3084233.1"/>
    <property type="molecule type" value="Genomic_DNA"/>
</dbReference>
<dbReference type="SMART" id="SM00387">
    <property type="entry name" value="HATPase_c"/>
    <property type="match status" value="1"/>
</dbReference>
<dbReference type="SMART" id="SM00304">
    <property type="entry name" value="HAMP"/>
    <property type="match status" value="1"/>
</dbReference>
<evidence type="ECO:0000259" key="12">
    <source>
        <dbReference type="PROSITE" id="PS50109"/>
    </source>
</evidence>
<dbReference type="SMART" id="SM00388">
    <property type="entry name" value="HisKA"/>
    <property type="match status" value="1"/>
</dbReference>
<keyword evidence="9" id="KW-0902">Two-component regulatory system</keyword>
<evidence type="ECO:0000256" key="11">
    <source>
        <dbReference type="SAM" id="Phobius"/>
    </source>
</evidence>
<dbReference type="SUPFAM" id="SSF55874">
    <property type="entry name" value="ATPase domain of HSP90 chaperone/DNA topoisomerase II/histidine kinase"/>
    <property type="match status" value="1"/>
</dbReference>
<evidence type="ECO:0000256" key="6">
    <source>
        <dbReference type="ARBA" id="ARBA00022692"/>
    </source>
</evidence>
<name>A0ABS3SEP8_9CELL</name>
<dbReference type="InterPro" id="IPR005467">
    <property type="entry name" value="His_kinase_dom"/>
</dbReference>
<dbReference type="InterPro" id="IPR003594">
    <property type="entry name" value="HATPase_dom"/>
</dbReference>
<keyword evidence="4" id="KW-0597">Phosphoprotein</keyword>
<evidence type="ECO:0000256" key="4">
    <source>
        <dbReference type="ARBA" id="ARBA00022553"/>
    </source>
</evidence>
<dbReference type="InterPro" id="IPR050428">
    <property type="entry name" value="TCS_sensor_his_kinase"/>
</dbReference>
<dbReference type="Pfam" id="PF00512">
    <property type="entry name" value="HisKA"/>
    <property type="match status" value="1"/>
</dbReference>
<evidence type="ECO:0000256" key="10">
    <source>
        <dbReference type="SAM" id="MobiDB-lite"/>
    </source>
</evidence>
<dbReference type="SUPFAM" id="SSF47384">
    <property type="entry name" value="Homodimeric domain of signal transducing histidine kinase"/>
    <property type="match status" value="1"/>
</dbReference>
<keyword evidence="7" id="KW-0418">Kinase</keyword>
<dbReference type="CDD" id="cd00082">
    <property type="entry name" value="HisKA"/>
    <property type="match status" value="1"/>
</dbReference>
<accession>A0ABS3SEP8</accession>
<keyword evidence="11" id="KW-0472">Membrane</keyword>
<dbReference type="PROSITE" id="PS50885">
    <property type="entry name" value="HAMP"/>
    <property type="match status" value="1"/>
</dbReference>
<dbReference type="Pfam" id="PF02518">
    <property type="entry name" value="HATPase_c"/>
    <property type="match status" value="1"/>
</dbReference>
<dbReference type="InterPro" id="IPR003661">
    <property type="entry name" value="HisK_dim/P_dom"/>
</dbReference>
<dbReference type="EC" id="2.7.13.3" evidence="3"/>
<dbReference type="RefSeq" id="WP_208214370.1">
    <property type="nucleotide sequence ID" value="NZ_CP074404.1"/>
</dbReference>
<comment type="subcellular location">
    <subcellularLocation>
        <location evidence="2">Cell membrane</location>
    </subcellularLocation>
</comment>
<evidence type="ECO:0000256" key="8">
    <source>
        <dbReference type="ARBA" id="ARBA00022989"/>
    </source>
</evidence>
<dbReference type="InterPro" id="IPR036890">
    <property type="entry name" value="HATPase_C_sf"/>
</dbReference>
<sequence length="374" mass="39011">MTRSLSVRWRLTIAYTVIVALSGAVLLTLVYGLVTGGEVRSGSVTTEMTPGADDDGPPPVPPELRDDERTHGSGELLQSSWLALAFVTVVSVGIGWVVAGRLLAPVHTITARAQRISADSLDERIALGGPRDELRALADTFDALLGRVQTTVTSERRLVATMSHELRTPLANQQAALDVALADPKAGPDELRAAATTALDQSRRAARTIDALLLLTRAQSGEATGLPSPVDLRATVAEVVEQVRSPDDGLAWEVDLAPATVPGEPDLLARAAANLVDNAAHHNVPHGRVVVRLTVEEGVARMVVENTGPLVAPGAAEDLVLPFRRGSADRTAGGGGVGLGLTVVSAVAEHHGGQLLLKPRPDGGLVAELLLPTP</sequence>
<keyword evidence="15" id="KW-1185">Reference proteome</keyword>
<dbReference type="Proteomes" id="UP000678317">
    <property type="component" value="Unassembled WGS sequence"/>
</dbReference>
<dbReference type="Gene3D" id="6.10.340.10">
    <property type="match status" value="1"/>
</dbReference>
<evidence type="ECO:0000256" key="7">
    <source>
        <dbReference type="ARBA" id="ARBA00022777"/>
    </source>
</evidence>
<evidence type="ECO:0000256" key="1">
    <source>
        <dbReference type="ARBA" id="ARBA00000085"/>
    </source>
</evidence>
<feature type="domain" description="HAMP" evidence="13">
    <location>
        <begin position="100"/>
        <end position="153"/>
    </location>
</feature>
<gene>
    <name evidence="14" type="ORF">J4035_06240</name>
</gene>
<feature type="transmembrane region" description="Helical" evidence="11">
    <location>
        <begin position="12"/>
        <end position="34"/>
    </location>
</feature>
<dbReference type="CDD" id="cd06225">
    <property type="entry name" value="HAMP"/>
    <property type="match status" value="1"/>
</dbReference>
<dbReference type="InterPro" id="IPR036097">
    <property type="entry name" value="HisK_dim/P_sf"/>
</dbReference>
<dbReference type="CDD" id="cd00075">
    <property type="entry name" value="HATPase"/>
    <property type="match status" value="1"/>
</dbReference>
<dbReference type="Gene3D" id="3.30.565.10">
    <property type="entry name" value="Histidine kinase-like ATPase, C-terminal domain"/>
    <property type="match status" value="1"/>
</dbReference>
<dbReference type="Gene3D" id="1.10.287.130">
    <property type="match status" value="1"/>
</dbReference>